<accession>A0A9Q8RBQ8</accession>
<sequence>MKLSLYTNFLKTMTYNVFQNLIVLYQKNQAELLSVSLLLALDKFRSGFWENSYLKNLMFSFKKVQILKSKQTFLLKTLNKLNVFIFYNRNKSNSVINFISGKIFIVYFLIFSSNLVAQEENQTVKEKMTCQKIELIINGQKYDDGHKCISAEAICYLVEGLSLSCFAKPNTEQISNKPKTN</sequence>
<organism evidence="1 2">
    <name type="scientific">Leptospira noguchii</name>
    <dbReference type="NCBI Taxonomy" id="28182"/>
    <lineage>
        <taxon>Bacteria</taxon>
        <taxon>Pseudomonadati</taxon>
        <taxon>Spirochaetota</taxon>
        <taxon>Spirochaetia</taxon>
        <taxon>Leptospirales</taxon>
        <taxon>Leptospiraceae</taxon>
        <taxon>Leptospira</taxon>
    </lineage>
</organism>
<dbReference type="Proteomes" id="UP000829829">
    <property type="component" value="Chromosome 1"/>
</dbReference>
<gene>
    <name evidence="1" type="ORF">MAL03_14920</name>
</gene>
<dbReference type="AlphaFoldDB" id="A0A9Q8RBQ8"/>
<evidence type="ECO:0000313" key="1">
    <source>
        <dbReference type="EMBL" id="UOG56122.1"/>
    </source>
</evidence>
<reference evidence="1" key="1">
    <citation type="submission" date="2022-02" db="EMBL/GenBank/DDBJ databases">
        <title>The genetically variable rfb locus in Leptospira is a mobile cassette and a molecular signature of serovar identity.</title>
        <authorList>
            <person name="Nieves C."/>
            <person name="Vincent A.T."/>
            <person name="Zarantonelli L."/>
            <person name="Picardeau M."/>
            <person name="Veyrier F.J."/>
            <person name="Buschiazzo A."/>
        </authorList>
    </citation>
    <scope>NUCLEOTIDE SEQUENCE</scope>
    <source>
        <strain evidence="1">IP1512017</strain>
    </source>
</reference>
<dbReference type="RefSeq" id="WP_004456368.1">
    <property type="nucleotide sequence ID" value="NZ_CP091928.1"/>
</dbReference>
<protein>
    <submittedName>
        <fullName evidence="1">Uncharacterized protein</fullName>
    </submittedName>
</protein>
<dbReference type="EMBL" id="CP091957">
    <property type="protein sequence ID" value="UOG56122.1"/>
    <property type="molecule type" value="Genomic_DNA"/>
</dbReference>
<proteinExistence type="predicted"/>
<name>A0A9Q8RBQ8_9LEPT</name>
<evidence type="ECO:0000313" key="2">
    <source>
        <dbReference type="Proteomes" id="UP000829829"/>
    </source>
</evidence>